<organism evidence="2 3">
    <name type="scientific">Bradyrhizobium septentrionale</name>
    <dbReference type="NCBI Taxonomy" id="1404411"/>
    <lineage>
        <taxon>Bacteria</taxon>
        <taxon>Pseudomonadati</taxon>
        <taxon>Pseudomonadota</taxon>
        <taxon>Alphaproteobacteria</taxon>
        <taxon>Hyphomicrobiales</taxon>
        <taxon>Nitrobacteraceae</taxon>
        <taxon>Bradyrhizobium</taxon>
    </lineage>
</organism>
<evidence type="ECO:0000256" key="1">
    <source>
        <dbReference type="SAM" id="Phobius"/>
    </source>
</evidence>
<reference evidence="2" key="2">
    <citation type="submission" date="2024-03" db="EMBL/GenBank/DDBJ databases">
        <authorList>
            <person name="Bromfield E.S.P."/>
            <person name="Cloutier S."/>
        </authorList>
    </citation>
    <scope>NUCLEOTIDE SEQUENCE</scope>
    <source>
        <strain evidence="2">5S5</strain>
    </source>
</reference>
<feature type="transmembrane region" description="Helical" evidence="1">
    <location>
        <begin position="132"/>
        <end position="150"/>
    </location>
</feature>
<feature type="transmembrane region" description="Helical" evidence="1">
    <location>
        <begin position="357"/>
        <end position="376"/>
    </location>
</feature>
<protein>
    <recommendedName>
        <fullName evidence="4">Glycosyltransferase RgtA/B/C/D-like domain-containing protein</fullName>
    </recommendedName>
</protein>
<dbReference type="Proteomes" id="UP001432046">
    <property type="component" value="Chromosome"/>
</dbReference>
<evidence type="ECO:0008006" key="4">
    <source>
        <dbReference type="Google" id="ProtNLM"/>
    </source>
</evidence>
<evidence type="ECO:0000313" key="2">
    <source>
        <dbReference type="EMBL" id="WXC77397.1"/>
    </source>
</evidence>
<dbReference type="RefSeq" id="WP_338824205.1">
    <property type="nucleotide sequence ID" value="NZ_CP147708.1"/>
</dbReference>
<feature type="transmembrane region" description="Helical" evidence="1">
    <location>
        <begin position="316"/>
        <end position="336"/>
    </location>
</feature>
<feature type="transmembrane region" description="Helical" evidence="1">
    <location>
        <begin position="25"/>
        <end position="43"/>
    </location>
</feature>
<feature type="transmembrane region" description="Helical" evidence="1">
    <location>
        <begin position="76"/>
        <end position="100"/>
    </location>
</feature>
<feature type="transmembrane region" description="Helical" evidence="1">
    <location>
        <begin position="106"/>
        <end position="125"/>
    </location>
</feature>
<keyword evidence="1" id="KW-1133">Transmembrane helix</keyword>
<keyword evidence="1" id="KW-0472">Membrane</keyword>
<accession>A0ABZ2NR73</accession>
<feature type="transmembrane region" description="Helical" evidence="1">
    <location>
        <begin position="278"/>
        <end position="296"/>
    </location>
</feature>
<sequence>MLSSNSSLQVDPATGLSLDPVRPDYLRSWLPLIFAATAYLTLISRSVTLLSDADIYWHIVVGQWIIDHRAVPHVDLFSFTMSGAPWITSAWLSEVLYYAVFKLAGWPGPVMLAALSASAAFFLLTRLLLKRLPNVPVVLMVGAAIAMTATHTLARPHVLVFPLMVLWANTLIEASEQRRAPSLWNLPLVTLWANLHGSFTLGLALIGPFALEALWTADKSDRVTVALQWLRFGGLAIAAACITPYGPESVLVTLRILKLGSILSKIGEWQALDFGETNPVSVCLIGGAAYALYSGLKLPPIRLAVLLAVVWQTLAHVRYVDVFALVAPLLVAGPLGQHLSWPQSQHSRKVVQPARTAFVAALAVLIVATGVIVTTMDHTPPLVPRVAVEKIKELKANRVLNDYYFCGYLIFQGIPTFVDSRAELYGPAFLARYSRALSLQDIADFVRLLDEYKIDTTLLLPSARAVGLLDRMPDWERAYADEVAVVHVRRARPQNAEPGKTGIP</sequence>
<dbReference type="EMBL" id="CP147711">
    <property type="protein sequence ID" value="WXC77397.1"/>
    <property type="molecule type" value="Genomic_DNA"/>
</dbReference>
<keyword evidence="1" id="KW-0812">Transmembrane</keyword>
<feature type="transmembrane region" description="Helical" evidence="1">
    <location>
        <begin position="229"/>
        <end position="257"/>
    </location>
</feature>
<gene>
    <name evidence="2" type="ORF">WDK88_28675</name>
</gene>
<evidence type="ECO:0000313" key="3">
    <source>
        <dbReference type="Proteomes" id="UP001432046"/>
    </source>
</evidence>
<keyword evidence="3" id="KW-1185">Reference proteome</keyword>
<reference evidence="2" key="1">
    <citation type="journal article" date="2021" name="Int. J. Syst. Evol. Microbiol.">
        <title>Bradyrhizobium septentrionale sp. nov. (sv. septentrionale) and Bradyrhizobium quebecense sp. nov. (sv. septentrionale) associated with legumes native to Canada possess rearranged symbiosis genes and numerous insertion sequences.</title>
        <authorList>
            <person name="Bromfield E.S.P."/>
            <person name="Cloutier S."/>
        </authorList>
    </citation>
    <scope>NUCLEOTIDE SEQUENCE</scope>
    <source>
        <strain evidence="2">5S5</strain>
    </source>
</reference>
<proteinExistence type="predicted"/>
<name>A0ABZ2NR73_9BRAD</name>
<feature type="transmembrane region" description="Helical" evidence="1">
    <location>
        <begin position="186"/>
        <end position="209"/>
    </location>
</feature>